<keyword evidence="2" id="KW-1185">Reference proteome</keyword>
<reference evidence="1" key="1">
    <citation type="submission" date="2019-04" db="EMBL/GenBank/DDBJ databases">
        <title>Microbes associate with the intestines of laboratory mice.</title>
        <authorList>
            <person name="Navarre W."/>
            <person name="Wong E."/>
            <person name="Huang K."/>
            <person name="Tropini C."/>
            <person name="Ng K."/>
            <person name="Yu B."/>
        </authorList>
    </citation>
    <scope>NUCLEOTIDE SEQUENCE</scope>
    <source>
        <strain evidence="1">NM01_1-7b</strain>
    </source>
</reference>
<gene>
    <name evidence="1" type="ORF">E5329_03105</name>
</gene>
<sequence length="64" mass="6909">MKKLKKMDTKVGQTVYSFKCPCGICQAICDCYEAPNLDSVQYRISNKHDMNASTGGSATGGAGW</sequence>
<dbReference type="Proteomes" id="UP000304953">
    <property type="component" value="Unassembled WGS sequence"/>
</dbReference>
<protein>
    <submittedName>
        <fullName evidence="1">Uncharacterized protein</fullName>
    </submittedName>
</protein>
<dbReference type="EMBL" id="SRYA01000004">
    <property type="protein sequence ID" value="TGY97852.1"/>
    <property type="molecule type" value="Genomic_DNA"/>
</dbReference>
<comment type="caution">
    <text evidence="1">The sequence shown here is derived from an EMBL/GenBank/DDBJ whole genome shotgun (WGS) entry which is preliminary data.</text>
</comment>
<name>A0AC61S1K3_9FIRM</name>
<evidence type="ECO:0000313" key="1">
    <source>
        <dbReference type="EMBL" id="TGY97852.1"/>
    </source>
</evidence>
<proteinExistence type="predicted"/>
<evidence type="ECO:0000313" key="2">
    <source>
        <dbReference type="Proteomes" id="UP000304953"/>
    </source>
</evidence>
<accession>A0AC61S1K3</accession>
<organism evidence="1 2">
    <name type="scientific">Petralouisia muris</name>
    <dbReference type="NCBI Taxonomy" id="3032872"/>
    <lineage>
        <taxon>Bacteria</taxon>
        <taxon>Bacillati</taxon>
        <taxon>Bacillota</taxon>
        <taxon>Clostridia</taxon>
        <taxon>Lachnospirales</taxon>
        <taxon>Lachnospiraceae</taxon>
        <taxon>Petralouisia</taxon>
    </lineage>
</organism>